<dbReference type="AlphaFoldDB" id="A0A5N4DW11"/>
<proteinExistence type="predicted"/>
<accession>A0A5N4DW11</accession>
<gene>
    <name evidence="1" type="ORF">Cadr_000010040</name>
</gene>
<dbReference type="Proteomes" id="UP000299084">
    <property type="component" value="Unassembled WGS sequence"/>
</dbReference>
<organism evidence="1 2">
    <name type="scientific">Camelus dromedarius</name>
    <name type="common">Dromedary</name>
    <name type="synonym">Arabian camel</name>
    <dbReference type="NCBI Taxonomy" id="9838"/>
    <lineage>
        <taxon>Eukaryota</taxon>
        <taxon>Metazoa</taxon>
        <taxon>Chordata</taxon>
        <taxon>Craniata</taxon>
        <taxon>Vertebrata</taxon>
        <taxon>Euteleostomi</taxon>
        <taxon>Mammalia</taxon>
        <taxon>Eutheria</taxon>
        <taxon>Laurasiatheria</taxon>
        <taxon>Artiodactyla</taxon>
        <taxon>Tylopoda</taxon>
        <taxon>Camelidae</taxon>
        <taxon>Camelus</taxon>
    </lineage>
</organism>
<keyword evidence="2" id="KW-1185">Reference proteome</keyword>
<comment type="caution">
    <text evidence="1">The sequence shown here is derived from an EMBL/GenBank/DDBJ whole genome shotgun (WGS) entry which is preliminary data.</text>
</comment>
<evidence type="ECO:0000313" key="1">
    <source>
        <dbReference type="EMBL" id="KAB1275322.1"/>
    </source>
</evidence>
<sequence>MLYSFDPEDRNSELEKWQGRLIAILKTGMKVGLLQMILSVAEQKRKITVKSIWMGMNLIDKLRCTPLRISRNMFEEDVIRREISIVLVRKEKRRTVNSHNRSYSSNDWSYRTGKSTKLHYHASLAPDGD</sequence>
<name>A0A5N4DW11_CAMDR</name>
<evidence type="ECO:0000313" key="2">
    <source>
        <dbReference type="Proteomes" id="UP000299084"/>
    </source>
</evidence>
<reference evidence="1 2" key="1">
    <citation type="journal article" date="2019" name="Mol. Ecol. Resour.">
        <title>Improving Illumina assemblies with Hi-C and long reads: an example with the North African dromedary.</title>
        <authorList>
            <person name="Elbers J.P."/>
            <person name="Rogers M.F."/>
            <person name="Perelman P.L."/>
            <person name="Proskuryakova A.A."/>
            <person name="Serdyukova N.A."/>
            <person name="Johnson W.E."/>
            <person name="Horin P."/>
            <person name="Corander J."/>
            <person name="Murphy D."/>
            <person name="Burger P.A."/>
        </authorList>
    </citation>
    <scope>NUCLEOTIDE SEQUENCE [LARGE SCALE GENOMIC DNA]</scope>
    <source>
        <strain evidence="1">Drom800</strain>
        <tissue evidence="1">Blood</tissue>
    </source>
</reference>
<dbReference type="EMBL" id="JWIN03000008">
    <property type="protein sequence ID" value="KAB1275322.1"/>
    <property type="molecule type" value="Genomic_DNA"/>
</dbReference>
<protein>
    <submittedName>
        <fullName evidence="1">Uncharacterized protein</fullName>
    </submittedName>
</protein>